<protein>
    <submittedName>
        <fullName evidence="2">DUF308 domain-containing protein</fullName>
    </submittedName>
</protein>
<feature type="transmembrane region" description="Helical" evidence="1">
    <location>
        <begin position="121"/>
        <end position="141"/>
    </location>
</feature>
<feature type="transmembrane region" description="Helical" evidence="1">
    <location>
        <begin position="9"/>
        <end position="27"/>
    </location>
</feature>
<dbReference type="GO" id="GO:0005886">
    <property type="term" value="C:plasma membrane"/>
    <property type="evidence" value="ECO:0007669"/>
    <property type="project" value="TreeGrafter"/>
</dbReference>
<dbReference type="InterPro" id="IPR052712">
    <property type="entry name" value="Acid_resist_chaperone_HdeD"/>
</dbReference>
<feature type="transmembrane region" description="Helical" evidence="1">
    <location>
        <begin position="147"/>
        <end position="170"/>
    </location>
</feature>
<sequence>MIMYKPTGTLVRSVISIAVGAMLIKWADKVTDTLVVILGIMLIVPLLAALVSLAFQRSKGKDISLFPVIGGIGSAVLGTVMVVMPEVFTTFLALFIGIIMVTAGIRQIVAVYPFVRSGSNYIYYITPTLLVIVGILTIVKFKSVASTLWIIVGIIMLIYGISEIFNLIIFRNKTGNDSNIEDAEIIE</sequence>
<accession>A0A9D9E250</accession>
<keyword evidence="1" id="KW-0812">Transmembrane</keyword>
<evidence type="ECO:0000313" key="3">
    <source>
        <dbReference type="Proteomes" id="UP000823636"/>
    </source>
</evidence>
<dbReference type="PANTHER" id="PTHR34989">
    <property type="entry name" value="PROTEIN HDED"/>
    <property type="match status" value="1"/>
</dbReference>
<comment type="caution">
    <text evidence="2">The sequence shown here is derived from an EMBL/GenBank/DDBJ whole genome shotgun (WGS) entry which is preliminary data.</text>
</comment>
<reference evidence="2" key="1">
    <citation type="submission" date="2020-10" db="EMBL/GenBank/DDBJ databases">
        <authorList>
            <person name="Gilroy R."/>
        </authorList>
    </citation>
    <scope>NUCLEOTIDE SEQUENCE</scope>
    <source>
        <strain evidence="2">G3-4614</strain>
    </source>
</reference>
<gene>
    <name evidence="2" type="ORF">IAC54_00345</name>
</gene>
<feature type="transmembrane region" description="Helical" evidence="1">
    <location>
        <begin position="33"/>
        <end position="53"/>
    </location>
</feature>
<name>A0A9D9E250_9BACT</name>
<dbReference type="InterPro" id="IPR005325">
    <property type="entry name" value="DUF308_memb"/>
</dbReference>
<organism evidence="2 3">
    <name type="scientific">Candidatus Caccoplasma merdipullorum</name>
    <dbReference type="NCBI Taxonomy" id="2840718"/>
    <lineage>
        <taxon>Bacteria</taxon>
        <taxon>Pseudomonadati</taxon>
        <taxon>Bacteroidota</taxon>
        <taxon>Bacteroidia</taxon>
        <taxon>Bacteroidales</taxon>
        <taxon>Bacteroidaceae</taxon>
        <taxon>Bacteroidaceae incertae sedis</taxon>
        <taxon>Candidatus Caccoplasma</taxon>
    </lineage>
</organism>
<feature type="transmembrane region" description="Helical" evidence="1">
    <location>
        <begin position="90"/>
        <end position="109"/>
    </location>
</feature>
<evidence type="ECO:0000256" key="1">
    <source>
        <dbReference type="SAM" id="Phobius"/>
    </source>
</evidence>
<dbReference type="Pfam" id="PF03729">
    <property type="entry name" value="DUF308"/>
    <property type="match status" value="1"/>
</dbReference>
<evidence type="ECO:0000313" key="2">
    <source>
        <dbReference type="EMBL" id="MBO8437337.1"/>
    </source>
</evidence>
<feature type="transmembrane region" description="Helical" evidence="1">
    <location>
        <begin position="65"/>
        <end position="84"/>
    </location>
</feature>
<dbReference type="AlphaFoldDB" id="A0A9D9E250"/>
<dbReference type="EMBL" id="JADIMW010000003">
    <property type="protein sequence ID" value="MBO8437337.1"/>
    <property type="molecule type" value="Genomic_DNA"/>
</dbReference>
<keyword evidence="1" id="KW-0472">Membrane</keyword>
<dbReference type="Proteomes" id="UP000823636">
    <property type="component" value="Unassembled WGS sequence"/>
</dbReference>
<dbReference type="PANTHER" id="PTHR34989:SF1">
    <property type="entry name" value="PROTEIN HDED"/>
    <property type="match status" value="1"/>
</dbReference>
<proteinExistence type="predicted"/>
<reference evidence="2" key="2">
    <citation type="journal article" date="2021" name="PeerJ">
        <title>Extensive microbial diversity within the chicken gut microbiome revealed by metagenomics and culture.</title>
        <authorList>
            <person name="Gilroy R."/>
            <person name="Ravi A."/>
            <person name="Getino M."/>
            <person name="Pursley I."/>
            <person name="Horton D.L."/>
            <person name="Alikhan N.F."/>
            <person name="Baker D."/>
            <person name="Gharbi K."/>
            <person name="Hall N."/>
            <person name="Watson M."/>
            <person name="Adriaenssens E.M."/>
            <person name="Foster-Nyarko E."/>
            <person name="Jarju S."/>
            <person name="Secka A."/>
            <person name="Antonio M."/>
            <person name="Oren A."/>
            <person name="Chaudhuri R.R."/>
            <person name="La Ragione R."/>
            <person name="Hildebrand F."/>
            <person name="Pallen M.J."/>
        </authorList>
    </citation>
    <scope>NUCLEOTIDE SEQUENCE</scope>
    <source>
        <strain evidence="2">G3-4614</strain>
    </source>
</reference>
<keyword evidence="1" id="KW-1133">Transmembrane helix</keyword>